<evidence type="ECO:0000313" key="1">
    <source>
        <dbReference type="EMBL" id="GJE99399.1"/>
    </source>
</evidence>
<dbReference type="EMBL" id="BPQB01000108">
    <property type="protein sequence ID" value="GJE99399.1"/>
    <property type="molecule type" value="Genomic_DNA"/>
</dbReference>
<comment type="caution">
    <text evidence="1">The sequence shown here is derived from an EMBL/GenBank/DDBJ whole genome shotgun (WGS) entry which is preliminary data.</text>
</comment>
<accession>A0A9P3LM65</accession>
<dbReference type="AlphaFoldDB" id="A0A9P3LM65"/>
<name>A0A9P3LM65_9APHY</name>
<evidence type="ECO:0000313" key="2">
    <source>
        <dbReference type="Proteomes" id="UP000703269"/>
    </source>
</evidence>
<organism evidence="1 2">
    <name type="scientific">Phanerochaete sordida</name>
    <dbReference type="NCBI Taxonomy" id="48140"/>
    <lineage>
        <taxon>Eukaryota</taxon>
        <taxon>Fungi</taxon>
        <taxon>Dikarya</taxon>
        <taxon>Basidiomycota</taxon>
        <taxon>Agaricomycotina</taxon>
        <taxon>Agaricomycetes</taxon>
        <taxon>Polyporales</taxon>
        <taxon>Phanerochaetaceae</taxon>
        <taxon>Phanerochaete</taxon>
    </lineage>
</organism>
<keyword evidence="2" id="KW-1185">Reference proteome</keyword>
<dbReference type="Proteomes" id="UP000703269">
    <property type="component" value="Unassembled WGS sequence"/>
</dbReference>
<protein>
    <submittedName>
        <fullName evidence="1">Uncharacterized protein</fullName>
    </submittedName>
</protein>
<proteinExistence type="predicted"/>
<gene>
    <name evidence="1" type="ORF">PsYK624_156540</name>
</gene>
<reference evidence="1 2" key="1">
    <citation type="submission" date="2021-08" db="EMBL/GenBank/DDBJ databases">
        <title>Draft Genome Sequence of Phanerochaete sordida strain YK-624.</title>
        <authorList>
            <person name="Mori T."/>
            <person name="Dohra H."/>
            <person name="Suzuki T."/>
            <person name="Kawagishi H."/>
            <person name="Hirai H."/>
        </authorList>
    </citation>
    <scope>NUCLEOTIDE SEQUENCE [LARGE SCALE GENOMIC DNA]</scope>
    <source>
        <strain evidence="1 2">YK-624</strain>
    </source>
</reference>
<sequence length="92" mass="10387">MSPMNPTIDLIRRRAGATHDLGSGAHAALPRRGLQKRKASCLRSNSSFNFSFLLFTQTSMSAASYPSSRLQELDVVKYARTRPWLLDLDYRL</sequence>